<dbReference type="InterPro" id="IPR001155">
    <property type="entry name" value="OxRdtase_FMN_N"/>
</dbReference>
<dbReference type="Pfam" id="PF00724">
    <property type="entry name" value="Oxidored_FMN"/>
    <property type="match status" value="1"/>
</dbReference>
<proteinExistence type="predicted"/>
<evidence type="ECO:0000313" key="8">
    <source>
        <dbReference type="Proteomes" id="UP000247973"/>
    </source>
</evidence>
<dbReference type="RefSeq" id="WP_110311071.1">
    <property type="nucleotide sequence ID" value="NZ_QICL01000015.1"/>
</dbReference>
<comment type="caution">
    <text evidence="7">The sequence shown here is derived from an EMBL/GenBank/DDBJ whole genome shotgun (WGS) entry which is preliminary data.</text>
</comment>
<gene>
    <name evidence="7" type="ORF">CLV62_11539</name>
</gene>
<dbReference type="AlphaFoldDB" id="A0A2V3PMJ0"/>
<evidence type="ECO:0000256" key="5">
    <source>
        <dbReference type="ARBA" id="ARBA00023002"/>
    </source>
</evidence>
<protein>
    <submittedName>
        <fullName evidence="7">2,4-dienoyl-CoA reductase-like NADH-dependent reductase (Old Yellow Enzyme family)</fullName>
    </submittedName>
</protein>
<reference evidence="7 8" key="1">
    <citation type="submission" date="2018-03" db="EMBL/GenBank/DDBJ databases">
        <title>Genomic Encyclopedia of Archaeal and Bacterial Type Strains, Phase II (KMG-II): from individual species to whole genera.</title>
        <authorList>
            <person name="Goeker M."/>
        </authorList>
    </citation>
    <scope>NUCLEOTIDE SEQUENCE [LARGE SCALE GENOMIC DNA]</scope>
    <source>
        <strain evidence="7 8">DSM 100214</strain>
    </source>
</reference>
<dbReference type="SUPFAM" id="SSF51395">
    <property type="entry name" value="FMN-linked oxidoreductases"/>
    <property type="match status" value="1"/>
</dbReference>
<dbReference type="InterPro" id="IPR044152">
    <property type="entry name" value="YqjM-like"/>
</dbReference>
<keyword evidence="2" id="KW-0285">Flavoprotein</keyword>
<sequence length="355" mass="38861">MSKLLTSFHLKGITLKNRVVMSPMCQYSAEDGFANDWHFIHYGSRAVGGCGTIIQEATAVSPEGRISHGDLGIWKDEHIEKLTQIVKFVEKHGAVAGIQLAHAGRKASCALPQNGGKQLIEGANSWTTVSASAIPFEANENPPIALSKEAIKGVIEDFRNAALRSLKVGYKVLEIHAAHGYLIHQFLSPLSNHRTDEYGGSFENRTRFLLEIVDVLISLLGEKHSLWVRISATDWVEGGWNIEDSVELSKLLKDKGVDVIDVSTGGNIAHAKIPVGPSYQVPFSKRIKRETGIITGAVGLITDAKQAENLLNASKCDLIFLGRELLRNPQFVLNAAKELGDTVANYPVQYLRGYK</sequence>
<dbReference type="GO" id="GO:0003959">
    <property type="term" value="F:NADPH dehydrogenase activity"/>
    <property type="evidence" value="ECO:0007669"/>
    <property type="project" value="InterPro"/>
</dbReference>
<comment type="cofactor">
    <cofactor evidence="1">
        <name>FMN</name>
        <dbReference type="ChEBI" id="CHEBI:58210"/>
    </cofactor>
</comment>
<dbReference type="Proteomes" id="UP000247973">
    <property type="component" value="Unassembled WGS sequence"/>
</dbReference>
<dbReference type="PANTHER" id="PTHR43303">
    <property type="entry name" value="NADPH DEHYDROGENASE C23G7.10C-RELATED"/>
    <property type="match status" value="1"/>
</dbReference>
<dbReference type="GO" id="GO:0010181">
    <property type="term" value="F:FMN binding"/>
    <property type="evidence" value="ECO:0007669"/>
    <property type="project" value="InterPro"/>
</dbReference>
<keyword evidence="3" id="KW-0288">FMN</keyword>
<dbReference type="Gene3D" id="3.20.20.70">
    <property type="entry name" value="Aldolase class I"/>
    <property type="match status" value="1"/>
</dbReference>
<feature type="domain" description="NADH:flavin oxidoreductase/NADH oxidase N-terminal" evidence="6">
    <location>
        <begin position="4"/>
        <end position="339"/>
    </location>
</feature>
<evidence type="ECO:0000256" key="4">
    <source>
        <dbReference type="ARBA" id="ARBA00022857"/>
    </source>
</evidence>
<dbReference type="PANTHER" id="PTHR43303:SF4">
    <property type="entry name" value="NADPH DEHYDROGENASE C23G7.10C-RELATED"/>
    <property type="match status" value="1"/>
</dbReference>
<keyword evidence="4" id="KW-0521">NADP</keyword>
<evidence type="ECO:0000256" key="3">
    <source>
        <dbReference type="ARBA" id="ARBA00022643"/>
    </source>
</evidence>
<organism evidence="7 8">
    <name type="scientific">Dysgonomonas alginatilytica</name>
    <dbReference type="NCBI Taxonomy" id="1605892"/>
    <lineage>
        <taxon>Bacteria</taxon>
        <taxon>Pseudomonadati</taxon>
        <taxon>Bacteroidota</taxon>
        <taxon>Bacteroidia</taxon>
        <taxon>Bacteroidales</taxon>
        <taxon>Dysgonomonadaceae</taxon>
        <taxon>Dysgonomonas</taxon>
    </lineage>
</organism>
<accession>A0A2V3PMJ0</accession>
<dbReference type="CDD" id="cd02932">
    <property type="entry name" value="OYE_YqiM_FMN"/>
    <property type="match status" value="1"/>
</dbReference>
<name>A0A2V3PMJ0_9BACT</name>
<dbReference type="EMBL" id="QICL01000015">
    <property type="protein sequence ID" value="PXV63157.1"/>
    <property type="molecule type" value="Genomic_DNA"/>
</dbReference>
<keyword evidence="8" id="KW-1185">Reference proteome</keyword>
<evidence type="ECO:0000313" key="7">
    <source>
        <dbReference type="EMBL" id="PXV63157.1"/>
    </source>
</evidence>
<evidence type="ECO:0000256" key="1">
    <source>
        <dbReference type="ARBA" id="ARBA00001917"/>
    </source>
</evidence>
<dbReference type="InterPro" id="IPR013785">
    <property type="entry name" value="Aldolase_TIM"/>
</dbReference>
<keyword evidence="5" id="KW-0560">Oxidoreductase</keyword>
<evidence type="ECO:0000256" key="2">
    <source>
        <dbReference type="ARBA" id="ARBA00022630"/>
    </source>
</evidence>
<dbReference type="GO" id="GO:0050661">
    <property type="term" value="F:NADP binding"/>
    <property type="evidence" value="ECO:0007669"/>
    <property type="project" value="InterPro"/>
</dbReference>
<evidence type="ECO:0000259" key="6">
    <source>
        <dbReference type="Pfam" id="PF00724"/>
    </source>
</evidence>
<dbReference type="OrthoDB" id="9772736at2"/>